<feature type="compositionally biased region" description="Low complexity" evidence="2">
    <location>
        <begin position="321"/>
        <end position="330"/>
    </location>
</feature>
<gene>
    <name evidence="4" type="ORF">D6C83_00424</name>
</gene>
<evidence type="ECO:0000313" key="4">
    <source>
        <dbReference type="EMBL" id="TIA74774.1"/>
    </source>
</evidence>
<dbReference type="Proteomes" id="UP000304947">
    <property type="component" value="Unassembled WGS sequence"/>
</dbReference>
<name>A0A4T0EKY7_AURPU</name>
<dbReference type="GO" id="GO:0005759">
    <property type="term" value="C:mitochondrial matrix"/>
    <property type="evidence" value="ECO:0007669"/>
    <property type="project" value="InterPro"/>
</dbReference>
<feature type="domain" description="Nephrocystin 3-like N-terminal" evidence="3">
    <location>
        <begin position="631"/>
        <end position="668"/>
    </location>
</feature>
<proteinExistence type="predicted"/>
<organism evidence="4 5">
    <name type="scientific">Aureobasidium pullulans</name>
    <name type="common">Black yeast</name>
    <name type="synonym">Pullularia pullulans</name>
    <dbReference type="NCBI Taxonomy" id="5580"/>
    <lineage>
        <taxon>Eukaryota</taxon>
        <taxon>Fungi</taxon>
        <taxon>Dikarya</taxon>
        <taxon>Ascomycota</taxon>
        <taxon>Pezizomycotina</taxon>
        <taxon>Dothideomycetes</taxon>
        <taxon>Dothideomycetidae</taxon>
        <taxon>Dothideales</taxon>
        <taxon>Saccotheciaceae</taxon>
        <taxon>Aureobasidium</taxon>
    </lineage>
</organism>
<feature type="compositionally biased region" description="Pro residues" evidence="2">
    <location>
        <begin position="334"/>
        <end position="346"/>
    </location>
</feature>
<dbReference type="EMBL" id="QZBU01000052">
    <property type="protein sequence ID" value="TIA74774.1"/>
    <property type="molecule type" value="Genomic_DNA"/>
</dbReference>
<dbReference type="Gene3D" id="3.10.280.10">
    <property type="entry name" value="Mitochondrial glycoprotein"/>
    <property type="match status" value="1"/>
</dbReference>
<feature type="region of interest" description="Disordered" evidence="2">
    <location>
        <begin position="320"/>
        <end position="353"/>
    </location>
</feature>
<dbReference type="AlphaFoldDB" id="A0A4T0EKY7"/>
<dbReference type="Pfam" id="PF02330">
    <property type="entry name" value="MAM33"/>
    <property type="match status" value="1"/>
</dbReference>
<evidence type="ECO:0000256" key="1">
    <source>
        <dbReference type="ARBA" id="ARBA00022737"/>
    </source>
</evidence>
<evidence type="ECO:0000313" key="5">
    <source>
        <dbReference type="Proteomes" id="UP000304947"/>
    </source>
</evidence>
<feature type="region of interest" description="Disordered" evidence="2">
    <location>
        <begin position="151"/>
        <end position="195"/>
    </location>
</feature>
<dbReference type="InterPro" id="IPR036561">
    <property type="entry name" value="MAM33_sf"/>
</dbReference>
<protein>
    <recommendedName>
        <fullName evidence="3">Nephrocystin 3-like N-terminal domain-containing protein</fullName>
    </recommendedName>
</protein>
<feature type="compositionally biased region" description="Basic and acidic residues" evidence="2">
    <location>
        <begin position="583"/>
        <end position="601"/>
    </location>
</feature>
<evidence type="ECO:0000256" key="2">
    <source>
        <dbReference type="SAM" id="MobiDB-lite"/>
    </source>
</evidence>
<dbReference type="InterPro" id="IPR003428">
    <property type="entry name" value="MAM33"/>
</dbReference>
<sequence>MLSLRQLSRQLPRGLARLSSTAARQSIRTTQQTSPAFAAIRAAAHFSTSLSRRQDATTQELAAKLNSEIALEKEQQADDSYRYNCQEYIDNSEFKIEDKSGQEEVHLTRSYGDENIKVTFSIADFNTYDEEADAEDPALYGDEDGALDMDGQSGGANTKGAVNQGRTSGGNIRVAPEDEIAPADRPELQDEEDNSASFPVRVQVTVTREGKGALAIECLAQDGEISIENVYHFPTAELAEAKTAEKDWARRSLYTGPPFGQLDEDLQMLLERFLEERGINTQMALFIPEYIDLKEQKEYIGWLNNMKTFVSAPPQTSQLFPSSSVTPTVSISGAPPPQQINSPPLPATSSPSSASPALLIAIQNHLNKLPEQDKERFRQASATITDENLVSNIRKLNDQHKSDSLFRRHADKLSKFLGLLDRLLGSVAIAIQADPGIASIPVGGVRLIVDLAKGFSEFFDKLVTLLDHISDLMMPLQEYVKSVHIPVIASALTTIYGDLLDICKQTSDMFLDKEGNKKVFVTWKTLLRLQWEPFENTFGEIEARMKYHRENLLHAAGATLLSATEVDRRDREREIQQRLQKQQQREARERQRETEHRDQEQVKAREEFLRWLSPHNFEQKQNEIFKTKHQGTGDWLLQTEEFSYWEKATTSQLLWCHGKPGAGKSVLA</sequence>
<feature type="compositionally biased region" description="Polar residues" evidence="2">
    <location>
        <begin position="160"/>
        <end position="170"/>
    </location>
</feature>
<dbReference type="SUPFAM" id="SSF54529">
    <property type="entry name" value="Mitochondrial glycoprotein MAM33-like"/>
    <property type="match status" value="1"/>
</dbReference>
<feature type="region of interest" description="Disordered" evidence="2">
    <location>
        <begin position="571"/>
        <end position="601"/>
    </location>
</feature>
<dbReference type="PANTHER" id="PTHR10826:SF1">
    <property type="entry name" value="COMPLEMENT COMPONENT 1 Q SUBCOMPONENT-BINDING PROTEIN, MITOCHONDRIAL"/>
    <property type="match status" value="1"/>
</dbReference>
<dbReference type="Pfam" id="PF24883">
    <property type="entry name" value="NPHP3_N"/>
    <property type="match status" value="1"/>
</dbReference>
<comment type="caution">
    <text evidence="4">The sequence shown here is derived from an EMBL/GenBank/DDBJ whole genome shotgun (WGS) entry which is preliminary data.</text>
</comment>
<accession>A0A4T0EKY7</accession>
<reference evidence="4 5" key="1">
    <citation type="submission" date="2018-10" db="EMBL/GenBank/DDBJ databases">
        <title>Fifty Aureobasidium pullulans genomes reveal a recombining polyextremotolerant generalist.</title>
        <authorList>
            <person name="Gostincar C."/>
            <person name="Turk M."/>
            <person name="Zajc J."/>
            <person name="Gunde-Cimerman N."/>
        </authorList>
    </citation>
    <scope>NUCLEOTIDE SEQUENCE [LARGE SCALE GENOMIC DNA]</scope>
    <source>
        <strain evidence="4 5">EXF-3380</strain>
    </source>
</reference>
<dbReference type="GO" id="GO:0042256">
    <property type="term" value="P:cytosolic ribosome assembly"/>
    <property type="evidence" value="ECO:0007669"/>
    <property type="project" value="TreeGrafter"/>
</dbReference>
<evidence type="ECO:0000259" key="3">
    <source>
        <dbReference type="Pfam" id="PF24883"/>
    </source>
</evidence>
<dbReference type="PANTHER" id="PTHR10826">
    <property type="entry name" value="COMPLEMENT COMPONENT 1"/>
    <property type="match status" value="1"/>
</dbReference>
<dbReference type="InterPro" id="IPR056884">
    <property type="entry name" value="NPHP3-like_N"/>
</dbReference>
<keyword evidence="1" id="KW-0677">Repeat</keyword>